<evidence type="ECO:0000313" key="1">
    <source>
        <dbReference type="EMBL" id="KAB1213323.1"/>
    </source>
</evidence>
<keyword evidence="2" id="KW-1185">Reference proteome</keyword>
<proteinExistence type="predicted"/>
<comment type="caution">
    <text evidence="1">The sequence shown here is derived from an EMBL/GenBank/DDBJ whole genome shotgun (WGS) entry which is preliminary data.</text>
</comment>
<protein>
    <submittedName>
        <fullName evidence="1">Uncharacterized protein</fullName>
    </submittedName>
</protein>
<accession>A0A6A1VKS3</accession>
<dbReference type="Proteomes" id="UP000516437">
    <property type="component" value="Chromosome 5"/>
</dbReference>
<dbReference type="EMBL" id="RXIC02000023">
    <property type="protein sequence ID" value="KAB1213323.1"/>
    <property type="molecule type" value="Genomic_DNA"/>
</dbReference>
<evidence type="ECO:0000313" key="2">
    <source>
        <dbReference type="Proteomes" id="UP000516437"/>
    </source>
</evidence>
<gene>
    <name evidence="1" type="ORF">CJ030_MR5G003607</name>
</gene>
<sequence length="61" mass="7382">MRSKACMLVFFVSMDFENLPFKDMWKEPWISSSWFNRLWGRGKSRFLIAFTTHQESPSKFL</sequence>
<reference evidence="1 2" key="1">
    <citation type="journal article" date="2019" name="Plant Biotechnol. J.">
        <title>The red bayberry genome and genetic basis of sex determination.</title>
        <authorList>
            <person name="Jia H.M."/>
            <person name="Jia H.J."/>
            <person name="Cai Q.L."/>
            <person name="Wang Y."/>
            <person name="Zhao H.B."/>
            <person name="Yang W.F."/>
            <person name="Wang G.Y."/>
            <person name="Li Y.H."/>
            <person name="Zhan D.L."/>
            <person name="Shen Y.T."/>
            <person name="Niu Q.F."/>
            <person name="Chang L."/>
            <person name="Qiu J."/>
            <person name="Zhao L."/>
            <person name="Xie H.B."/>
            <person name="Fu W.Y."/>
            <person name="Jin J."/>
            <person name="Li X.W."/>
            <person name="Jiao Y."/>
            <person name="Zhou C.C."/>
            <person name="Tu T."/>
            <person name="Chai C.Y."/>
            <person name="Gao J.L."/>
            <person name="Fan L.J."/>
            <person name="van de Weg E."/>
            <person name="Wang J.Y."/>
            <person name="Gao Z.S."/>
        </authorList>
    </citation>
    <scope>NUCLEOTIDE SEQUENCE [LARGE SCALE GENOMIC DNA]</scope>
    <source>
        <tissue evidence="1">Leaves</tissue>
    </source>
</reference>
<dbReference type="AlphaFoldDB" id="A0A6A1VKS3"/>
<name>A0A6A1VKS3_9ROSI</name>
<organism evidence="1 2">
    <name type="scientific">Morella rubra</name>
    <name type="common">Chinese bayberry</name>
    <dbReference type="NCBI Taxonomy" id="262757"/>
    <lineage>
        <taxon>Eukaryota</taxon>
        <taxon>Viridiplantae</taxon>
        <taxon>Streptophyta</taxon>
        <taxon>Embryophyta</taxon>
        <taxon>Tracheophyta</taxon>
        <taxon>Spermatophyta</taxon>
        <taxon>Magnoliopsida</taxon>
        <taxon>eudicotyledons</taxon>
        <taxon>Gunneridae</taxon>
        <taxon>Pentapetalae</taxon>
        <taxon>rosids</taxon>
        <taxon>fabids</taxon>
        <taxon>Fagales</taxon>
        <taxon>Myricaceae</taxon>
        <taxon>Morella</taxon>
    </lineage>
</organism>